<organism evidence="2 3">
    <name type="scientific">Alterisphingorhabdus coralli</name>
    <dbReference type="NCBI Taxonomy" id="3071408"/>
    <lineage>
        <taxon>Bacteria</taxon>
        <taxon>Pseudomonadati</taxon>
        <taxon>Pseudomonadota</taxon>
        <taxon>Alphaproteobacteria</taxon>
        <taxon>Sphingomonadales</taxon>
        <taxon>Sphingomonadaceae</taxon>
        <taxon>Alterisphingorhabdus (ex Yan et al. 2024)</taxon>
    </lineage>
</organism>
<evidence type="ECO:0000256" key="1">
    <source>
        <dbReference type="ARBA" id="ARBA00022649"/>
    </source>
</evidence>
<protein>
    <submittedName>
        <fullName evidence="2">Type II toxin-antitoxin system RelE/ParE family toxin</fullName>
    </submittedName>
</protein>
<evidence type="ECO:0000313" key="2">
    <source>
        <dbReference type="EMBL" id="WOE75568.1"/>
    </source>
</evidence>
<dbReference type="Gene3D" id="3.30.2310.20">
    <property type="entry name" value="RelE-like"/>
    <property type="match status" value="1"/>
</dbReference>
<sequence>MTRFTLHPLALADYETIIRYSRRQWGVEQARRYGHALIDGMRQCADGTPLVKAVKGIAGQDGPIFVLRCKMHKLYFIRPQDDRALIIAILSQHMDQPARLAERMEAL</sequence>
<name>A0AA97F7T6_9SPHN</name>
<gene>
    <name evidence="2" type="ORF">RB602_02305</name>
</gene>
<proteinExistence type="predicted"/>
<keyword evidence="1" id="KW-1277">Toxin-antitoxin system</keyword>
<dbReference type="KEGG" id="acoa:RB602_02305"/>
<reference evidence="2 3" key="1">
    <citation type="submission" date="2023-10" db="EMBL/GenBank/DDBJ databases">
        <title>Complete genome sequence of a Sphingomonadaceae bacterium.</title>
        <authorList>
            <person name="Yan C."/>
        </authorList>
    </citation>
    <scope>NUCLEOTIDE SEQUENCE [LARGE SCALE GENOMIC DNA]</scope>
    <source>
        <strain evidence="2 3">SCSIO 66989</strain>
    </source>
</reference>
<accession>A0AA97F7T6</accession>
<dbReference type="RefSeq" id="WP_317082594.1">
    <property type="nucleotide sequence ID" value="NZ_CP136594.1"/>
</dbReference>
<keyword evidence="3" id="KW-1185">Reference proteome</keyword>
<dbReference type="InterPro" id="IPR007712">
    <property type="entry name" value="RelE/ParE_toxin"/>
</dbReference>
<dbReference type="AlphaFoldDB" id="A0AA97F7T6"/>
<dbReference type="Proteomes" id="UP001302429">
    <property type="component" value="Chromosome"/>
</dbReference>
<dbReference type="InterPro" id="IPR035093">
    <property type="entry name" value="RelE/ParE_toxin_dom_sf"/>
</dbReference>
<evidence type="ECO:0000313" key="3">
    <source>
        <dbReference type="Proteomes" id="UP001302429"/>
    </source>
</evidence>
<dbReference type="Pfam" id="PF05016">
    <property type="entry name" value="ParE_toxin"/>
    <property type="match status" value="1"/>
</dbReference>
<dbReference type="EMBL" id="CP136594">
    <property type="protein sequence ID" value="WOE75568.1"/>
    <property type="molecule type" value="Genomic_DNA"/>
</dbReference>